<organism evidence="3 4">
    <name type="scientific">Geitlerinema calcuttense NRMC-F 0142</name>
    <dbReference type="NCBI Taxonomy" id="2922238"/>
    <lineage>
        <taxon>Bacteria</taxon>
        <taxon>Bacillati</taxon>
        <taxon>Cyanobacteriota</taxon>
        <taxon>Cyanophyceae</taxon>
        <taxon>Geitlerinematales</taxon>
        <taxon>Geitlerinemataceae</taxon>
        <taxon>Geitlerinema</taxon>
    </lineage>
</organism>
<dbReference type="Proteomes" id="UP001230986">
    <property type="component" value="Unassembled WGS sequence"/>
</dbReference>
<dbReference type="SUPFAM" id="SSF48452">
    <property type="entry name" value="TPR-like"/>
    <property type="match status" value="1"/>
</dbReference>
<protein>
    <recommendedName>
        <fullName evidence="5">Tetratricopeptide repeat protein</fullName>
    </recommendedName>
</protein>
<gene>
    <name evidence="3" type="ORF">QQ055_08370</name>
</gene>
<dbReference type="Gene3D" id="1.25.40.10">
    <property type="entry name" value="Tetratricopeptide repeat domain"/>
    <property type="match status" value="1"/>
</dbReference>
<evidence type="ECO:0000256" key="1">
    <source>
        <dbReference type="PROSITE-ProRule" id="PRU00339"/>
    </source>
</evidence>
<keyword evidence="4" id="KW-1185">Reference proteome</keyword>
<keyword evidence="2" id="KW-0732">Signal</keyword>
<dbReference type="InterPro" id="IPR019734">
    <property type="entry name" value="TPR_rpt"/>
</dbReference>
<accession>A0ABT7LZN1</accession>
<name>A0ABT7LZN1_9CYAN</name>
<dbReference type="PROSITE" id="PS50005">
    <property type="entry name" value="TPR"/>
    <property type="match status" value="1"/>
</dbReference>
<feature type="signal peptide" evidence="2">
    <location>
        <begin position="1"/>
        <end position="19"/>
    </location>
</feature>
<keyword evidence="1" id="KW-0802">TPR repeat</keyword>
<dbReference type="InterPro" id="IPR011990">
    <property type="entry name" value="TPR-like_helical_dom_sf"/>
</dbReference>
<proteinExistence type="predicted"/>
<evidence type="ECO:0000256" key="2">
    <source>
        <dbReference type="SAM" id="SignalP"/>
    </source>
</evidence>
<feature type="chain" id="PRO_5045211076" description="Tetratricopeptide repeat protein" evidence="2">
    <location>
        <begin position="20"/>
        <end position="228"/>
    </location>
</feature>
<dbReference type="EMBL" id="JASVEJ010000031">
    <property type="protein sequence ID" value="MDL5057471.1"/>
    <property type="molecule type" value="Genomic_DNA"/>
</dbReference>
<evidence type="ECO:0000313" key="3">
    <source>
        <dbReference type="EMBL" id="MDL5057471.1"/>
    </source>
</evidence>
<evidence type="ECO:0008006" key="5">
    <source>
        <dbReference type="Google" id="ProtNLM"/>
    </source>
</evidence>
<reference evidence="3 4" key="1">
    <citation type="submission" date="2023-06" db="EMBL/GenBank/DDBJ databases">
        <title>Whole genome sequence of Oscillatoria calcuttensis NRMC-F 0142.</title>
        <authorList>
            <person name="Shakena Fathima T."/>
            <person name="Muralitharan G."/>
            <person name="Thajuddin N."/>
        </authorList>
    </citation>
    <scope>NUCLEOTIDE SEQUENCE [LARGE SCALE GENOMIC DNA]</scope>
    <source>
        <strain evidence="3 4">NRMC-F 0142</strain>
    </source>
</reference>
<sequence length="228" mass="25830">MRIAPLALLLFLLTFPLQANIPDVREEQIQEAVATFPVAELEEAIKLHHEGVKGDKKSVLKAEEILEKLHAQSPDNMMVQVYLGSIYTLRGRDIGFGPKALDYLKKGGRTMDAAVDQVPDDAHVRLVRAINYWNLPFFCGKKGDAEKDFLKLVEIVDQDPGQYDREMLQYIYYYAGLVHKDRKDLPEAVKLWSRAIPLQPASSVSVQIKRELQKVRAHLSTSSSSTKR</sequence>
<evidence type="ECO:0000313" key="4">
    <source>
        <dbReference type="Proteomes" id="UP001230986"/>
    </source>
</evidence>
<dbReference type="RefSeq" id="WP_285964265.1">
    <property type="nucleotide sequence ID" value="NZ_JASVEJ010000031.1"/>
</dbReference>
<feature type="repeat" description="TPR" evidence="1">
    <location>
        <begin position="169"/>
        <end position="202"/>
    </location>
</feature>
<comment type="caution">
    <text evidence="3">The sequence shown here is derived from an EMBL/GenBank/DDBJ whole genome shotgun (WGS) entry which is preliminary data.</text>
</comment>